<name>A0A1D7QW18_9BACI</name>
<dbReference type="InterPro" id="IPR033875">
    <property type="entry name" value="FlhG"/>
</dbReference>
<dbReference type="Pfam" id="PF10609">
    <property type="entry name" value="ParA"/>
    <property type="match status" value="1"/>
</dbReference>
<evidence type="ECO:0000313" key="3">
    <source>
        <dbReference type="EMBL" id="AOM83168.1"/>
    </source>
</evidence>
<accession>A0A1D7QW18</accession>
<dbReference type="Gene3D" id="3.40.50.300">
    <property type="entry name" value="P-loop containing nucleotide triphosphate hydrolases"/>
    <property type="match status" value="1"/>
</dbReference>
<dbReference type="InterPro" id="IPR027417">
    <property type="entry name" value="P-loop_NTPase"/>
</dbReference>
<dbReference type="RefSeq" id="WP_069365178.1">
    <property type="nucleotide sequence ID" value="NZ_CP012502.1"/>
</dbReference>
<keyword evidence="2" id="KW-0067">ATP-binding</keyword>
<evidence type="ECO:0000256" key="1">
    <source>
        <dbReference type="ARBA" id="ARBA00022741"/>
    </source>
</evidence>
<dbReference type="PANTHER" id="PTHR43384">
    <property type="entry name" value="SEPTUM SITE-DETERMINING PROTEIN MIND HOMOLOG, CHLOROPLASTIC-RELATED"/>
    <property type="match status" value="1"/>
</dbReference>
<dbReference type="AlphaFoldDB" id="A0A1D7QW18"/>
<dbReference type="GO" id="GO:0051782">
    <property type="term" value="P:negative regulation of cell division"/>
    <property type="evidence" value="ECO:0007669"/>
    <property type="project" value="TreeGrafter"/>
</dbReference>
<dbReference type="SUPFAM" id="SSF52540">
    <property type="entry name" value="P-loop containing nucleoside triphosphate hydrolases"/>
    <property type="match status" value="1"/>
</dbReference>
<dbReference type="CDD" id="cd02038">
    <property type="entry name" value="FlhG-like"/>
    <property type="match status" value="1"/>
</dbReference>
<organism evidence="3 4">
    <name type="scientific">Salisediminibacterium beveridgei</name>
    <dbReference type="NCBI Taxonomy" id="632773"/>
    <lineage>
        <taxon>Bacteria</taxon>
        <taxon>Bacillati</taxon>
        <taxon>Bacillota</taxon>
        <taxon>Bacilli</taxon>
        <taxon>Bacillales</taxon>
        <taxon>Bacillaceae</taxon>
        <taxon>Salisediminibacterium</taxon>
    </lineage>
</organism>
<evidence type="ECO:0000313" key="4">
    <source>
        <dbReference type="Proteomes" id="UP000094463"/>
    </source>
</evidence>
<dbReference type="PIRSF" id="PIRSF003092">
    <property type="entry name" value="MinD"/>
    <property type="match status" value="1"/>
</dbReference>
<sequence>MRDQADALRKKMTGNMNHSTNKQADVIAVVSGKGGVGKSNFTLNFSIGLQKKGKKVLIIDMDIGMANIDILLGQSSTYSIVDMMNEEMSIWSIMEEGPEGIQYIAGGSGLNDLFQMNDMKADHLYRQIESAESAFDYILLDMGAGVNSNSAYFLLSSHSVFLVTTPEPTSVTDAYAMVKYIHHHEPQLRISLIINRSRSVKDGERTAGNVKEVTKKFLGKNIELMSIFPDDNAVWKAVRAQTPFLLHNPGSKPAKAMNETVNIFIAGVTQDETEMKPTFIGRLKGFLRPGS</sequence>
<evidence type="ECO:0000256" key="2">
    <source>
        <dbReference type="ARBA" id="ARBA00022840"/>
    </source>
</evidence>
<dbReference type="PANTHER" id="PTHR43384:SF4">
    <property type="entry name" value="CELLULOSE BIOSYNTHESIS PROTEIN BCSQ-RELATED"/>
    <property type="match status" value="1"/>
</dbReference>
<keyword evidence="4" id="KW-1185">Reference proteome</keyword>
<keyword evidence="3" id="KW-0966">Cell projection</keyword>
<dbReference type="EMBL" id="CP012502">
    <property type="protein sequence ID" value="AOM83168.1"/>
    <property type="molecule type" value="Genomic_DNA"/>
</dbReference>
<dbReference type="Proteomes" id="UP000094463">
    <property type="component" value="Chromosome"/>
</dbReference>
<dbReference type="GO" id="GO:0005829">
    <property type="term" value="C:cytosol"/>
    <property type="evidence" value="ECO:0007669"/>
    <property type="project" value="TreeGrafter"/>
</dbReference>
<dbReference type="PATRIC" id="fig|632773.3.peg.1895"/>
<proteinExistence type="predicted"/>
<dbReference type="OrthoDB" id="9816297at2"/>
<dbReference type="InterPro" id="IPR025501">
    <property type="entry name" value="MinD_FleN"/>
</dbReference>
<dbReference type="STRING" id="632773.BBEV_1807"/>
<dbReference type="GO" id="GO:0005524">
    <property type="term" value="F:ATP binding"/>
    <property type="evidence" value="ECO:0007669"/>
    <property type="project" value="UniProtKB-KW"/>
</dbReference>
<keyword evidence="3" id="KW-0282">Flagellum</keyword>
<dbReference type="GO" id="GO:0016887">
    <property type="term" value="F:ATP hydrolysis activity"/>
    <property type="evidence" value="ECO:0007669"/>
    <property type="project" value="TreeGrafter"/>
</dbReference>
<dbReference type="InterPro" id="IPR033756">
    <property type="entry name" value="YlxH/NBP35"/>
</dbReference>
<dbReference type="InterPro" id="IPR050625">
    <property type="entry name" value="ParA/MinD_ATPase"/>
</dbReference>
<gene>
    <name evidence="3" type="primary">fleN</name>
    <name evidence="3" type="ORF">BBEV_1807</name>
</gene>
<dbReference type="GO" id="GO:0009898">
    <property type="term" value="C:cytoplasmic side of plasma membrane"/>
    <property type="evidence" value="ECO:0007669"/>
    <property type="project" value="TreeGrafter"/>
</dbReference>
<keyword evidence="3" id="KW-0969">Cilium</keyword>
<reference evidence="3 4" key="1">
    <citation type="submission" date="2015-08" db="EMBL/GenBank/DDBJ databases">
        <title>The complete genome sequence of Bacillus beveridgei MLTeJB.</title>
        <authorList>
            <person name="Hanson T.E."/>
            <person name="Mesa C."/>
            <person name="Basesman S.M."/>
            <person name="Oremland R.S."/>
        </authorList>
    </citation>
    <scope>NUCLEOTIDE SEQUENCE [LARGE SCALE GENOMIC DNA]</scope>
    <source>
        <strain evidence="3 4">MLTeJB</strain>
    </source>
</reference>
<protein>
    <submittedName>
        <fullName evidence="3">Flagellar synthesis regulator FleN</fullName>
    </submittedName>
</protein>
<keyword evidence="1" id="KW-0547">Nucleotide-binding</keyword>
<dbReference type="KEGG" id="bbev:BBEV_1807"/>